<reference evidence="1" key="1">
    <citation type="journal article" date="2021" name="G3 (Bethesda)">
        <title>Genome and transcriptome analysis of the beet armyworm Spodoptera exigua reveals targets for pest control. .</title>
        <authorList>
            <person name="Simon S."/>
            <person name="Breeschoten T."/>
            <person name="Jansen H.J."/>
            <person name="Dirks R.P."/>
            <person name="Schranz M.E."/>
            <person name="Ros V.I.D."/>
        </authorList>
    </citation>
    <scope>NUCLEOTIDE SEQUENCE</scope>
    <source>
        <strain evidence="1">TB_SE_WUR_2020</strain>
    </source>
</reference>
<dbReference type="AlphaFoldDB" id="A0A922MVG9"/>
<evidence type="ECO:0008006" key="3">
    <source>
        <dbReference type="Google" id="ProtNLM"/>
    </source>
</evidence>
<evidence type="ECO:0000313" key="1">
    <source>
        <dbReference type="EMBL" id="KAH9643703.1"/>
    </source>
</evidence>
<dbReference type="CDD" id="cd00303">
    <property type="entry name" value="retropepsin_like"/>
    <property type="match status" value="1"/>
</dbReference>
<accession>A0A922MVG9</accession>
<organism evidence="1 2">
    <name type="scientific">Spodoptera exigua</name>
    <name type="common">Beet armyworm</name>
    <name type="synonym">Noctua fulgens</name>
    <dbReference type="NCBI Taxonomy" id="7107"/>
    <lineage>
        <taxon>Eukaryota</taxon>
        <taxon>Metazoa</taxon>
        <taxon>Ecdysozoa</taxon>
        <taxon>Arthropoda</taxon>
        <taxon>Hexapoda</taxon>
        <taxon>Insecta</taxon>
        <taxon>Pterygota</taxon>
        <taxon>Neoptera</taxon>
        <taxon>Endopterygota</taxon>
        <taxon>Lepidoptera</taxon>
        <taxon>Glossata</taxon>
        <taxon>Ditrysia</taxon>
        <taxon>Noctuoidea</taxon>
        <taxon>Noctuidae</taxon>
        <taxon>Amphipyrinae</taxon>
        <taxon>Spodoptera</taxon>
    </lineage>
</organism>
<dbReference type="GO" id="GO:0071897">
    <property type="term" value="P:DNA biosynthetic process"/>
    <property type="evidence" value="ECO:0007669"/>
    <property type="project" value="UniProtKB-ARBA"/>
</dbReference>
<proteinExistence type="predicted"/>
<gene>
    <name evidence="1" type="ORF">HF086_001813</name>
</gene>
<dbReference type="InterPro" id="IPR043128">
    <property type="entry name" value="Rev_trsase/Diguanyl_cyclase"/>
</dbReference>
<dbReference type="PANTHER" id="PTHR47331:SF5">
    <property type="entry name" value="RIBONUCLEASE H"/>
    <property type="match status" value="1"/>
</dbReference>
<dbReference type="Gene3D" id="3.10.10.10">
    <property type="entry name" value="HIV Type 1 Reverse Transcriptase, subunit A, domain 1"/>
    <property type="match status" value="1"/>
</dbReference>
<dbReference type="SUPFAM" id="SSF50630">
    <property type="entry name" value="Acid proteases"/>
    <property type="match status" value="1"/>
</dbReference>
<dbReference type="PANTHER" id="PTHR47331">
    <property type="entry name" value="PHD-TYPE DOMAIN-CONTAINING PROTEIN"/>
    <property type="match status" value="1"/>
</dbReference>
<dbReference type="EMBL" id="JACEFF010000116">
    <property type="protein sequence ID" value="KAH9643703.1"/>
    <property type="molecule type" value="Genomic_DNA"/>
</dbReference>
<dbReference type="Proteomes" id="UP000814243">
    <property type="component" value="Unassembled WGS sequence"/>
</dbReference>
<dbReference type="InterPro" id="IPR021109">
    <property type="entry name" value="Peptidase_aspartic_dom_sf"/>
</dbReference>
<comment type="caution">
    <text evidence="1">The sequence shown here is derived from an EMBL/GenBank/DDBJ whole genome shotgun (WGS) entry which is preliminary data.</text>
</comment>
<evidence type="ECO:0000313" key="2">
    <source>
        <dbReference type="Proteomes" id="UP000814243"/>
    </source>
</evidence>
<protein>
    <recommendedName>
        <fullName evidence="3">Peptidase aspartic putative domain-containing protein</fullName>
    </recommendedName>
</protein>
<dbReference type="Gene3D" id="2.40.70.10">
    <property type="entry name" value="Acid Proteases"/>
    <property type="match status" value="1"/>
</dbReference>
<dbReference type="InterPro" id="IPR043502">
    <property type="entry name" value="DNA/RNA_pol_sf"/>
</dbReference>
<sequence length="1153" mass="128698">MAPLDNSLKLLIAKRDRIFARLQTIADKIINIHSQDLTRESFLCDLEIVDSLRKDFESVLDEIATVELKLNPDYVVNYQALSSFEDLLGRIKRADKFASSVAALKNLHINDLADFILFYVALKKLDIDTGRTFECTRTLKPNSSEFPSFSELVSFVRDHIKVLERTSSSVARVTNNKKLADRKPTTTHAYTSSSESSVCSLCSEQHDYIYKCRIFNSYKPDQRFKFVKSNNLCINCLSSGHRVSSCGSISTCKKCNSKHHTLLCFDSKQTSNSLHSNAPRALPPSASAAVAAAGQPAAAPAIFTTAPLPSSEATSAPTPPRTGIALCSLSENHIESKHRGPTTVLIATARIIIVDSHGNEHSVRALLDSGSQSNFITSDCCRRLGLNINNRPSCSTVKGIGGSSKTIQGSVNIKFYSRFDLNINYCLESLVVDKITGRLPTATVDASLLYNFKNLPLADDTYFSPAPIQVLIGASIFPHLLLSNKVQGQPPHASPLALETVLGYVIVGEAPVRTPDSESTVSYCCTTDSLDYAVRKFWELEEVSVPPILSPDDKLCEEFYTRTTTRDSSGRYVVALPFRGDVESLGDSRQVSERRFYCLERKMQASPQLKVAYDNVILEYLEKGYISPTNSVSSEISYFIPHHGVIRDDKITTKLRVVLDGSCKTSTRVSLNDLLYGGQNLQGNLFNIIVNFRLFSIALSADIRQMFLSIGIRESDRRFQRILYRFSPQEPLKVYEFNRVVFGLKSSPFHALRTIKQLAEDEGGSYPQAKEIVASGLYMDDFVYSVASEDQGISTASEMIGLMKAGQFELVKWTSNSQPVLDSIPPSHRLPAVKEFDESDQHKVLGLCWSPTSDQFSMKVNTPAQHCTKRTILSCVAKIWDVMGFVAPVVLYAKLLIKQLWLCDCDWDDTPPEDIVRLWTHFKEELPMLSRIKIPRHVGIVSDSVVTILAFADASEKAYGGVIYFHVKNSDGNTVNLLTAKSKVSPKKVVSLARLELCAILVLAQLIRNVVVACQNRVVIRNIFAFSDSTVALCWVHSSPHRWNTFVANRVSKIHNDLSPQNLYHVSGTDNPADCLSRGLTLLKLSTTRFGFMVPRGLTWMSHSGPSLHLIPLQCSKHPKRRNIRCFPPHQMKDLLFYLWLIVFRLGVNYFVW</sequence>
<name>A0A922MVG9_SPOEX</name>
<dbReference type="SUPFAM" id="SSF56672">
    <property type="entry name" value="DNA/RNA polymerases"/>
    <property type="match status" value="1"/>
</dbReference>
<dbReference type="Gene3D" id="3.30.70.270">
    <property type="match status" value="1"/>
</dbReference>
<dbReference type="Pfam" id="PF05380">
    <property type="entry name" value="Peptidase_A17"/>
    <property type="match status" value="1"/>
</dbReference>
<dbReference type="InterPro" id="IPR008042">
    <property type="entry name" value="Retrotrans_Pao"/>
</dbReference>